<dbReference type="Pfam" id="PF01152">
    <property type="entry name" value="Bac_globin"/>
    <property type="match status" value="1"/>
</dbReference>
<evidence type="ECO:0000313" key="5">
    <source>
        <dbReference type="EMBL" id="ARQ01741.1"/>
    </source>
</evidence>
<sequence>MRRSLYDSIGGFGTISKIVLSFYGKVLESEDAAPYFADVDMQQLIDHQTKFICSLLGGPASFTDDQIRLAHRSINVTDDAFNHIAALFVEALNDAKLPAADIDAIAKAFEAKRPLIVPR</sequence>
<evidence type="ECO:0000256" key="1">
    <source>
        <dbReference type="ARBA" id="ARBA00022448"/>
    </source>
</evidence>
<keyword evidence="2" id="KW-0349">Heme</keyword>
<evidence type="ECO:0000256" key="4">
    <source>
        <dbReference type="ARBA" id="ARBA00023004"/>
    </source>
</evidence>
<organism evidence="5 6">
    <name type="scientific">Pseudorhodoplanes sinuspersici</name>
    <dbReference type="NCBI Taxonomy" id="1235591"/>
    <lineage>
        <taxon>Bacteria</taxon>
        <taxon>Pseudomonadati</taxon>
        <taxon>Pseudomonadota</taxon>
        <taxon>Alphaproteobacteria</taxon>
        <taxon>Hyphomicrobiales</taxon>
        <taxon>Pseudorhodoplanes</taxon>
    </lineage>
</organism>
<dbReference type="InterPro" id="IPR012292">
    <property type="entry name" value="Globin/Proto"/>
</dbReference>
<accession>A0A1W6ZX74</accession>
<dbReference type="STRING" id="1235591.CAK95_23550"/>
<protein>
    <submittedName>
        <fullName evidence="5">Group 1 truncated hemoglobin</fullName>
    </submittedName>
</protein>
<dbReference type="AlphaFoldDB" id="A0A1W6ZX74"/>
<gene>
    <name evidence="5" type="ORF">CAK95_23550</name>
</gene>
<evidence type="ECO:0000313" key="6">
    <source>
        <dbReference type="Proteomes" id="UP000194137"/>
    </source>
</evidence>
<evidence type="ECO:0000256" key="3">
    <source>
        <dbReference type="ARBA" id="ARBA00022723"/>
    </source>
</evidence>
<dbReference type="EMBL" id="CP021112">
    <property type="protein sequence ID" value="ARQ01741.1"/>
    <property type="molecule type" value="Genomic_DNA"/>
</dbReference>
<dbReference type="InterPro" id="IPR009050">
    <property type="entry name" value="Globin-like_sf"/>
</dbReference>
<keyword evidence="1" id="KW-0813">Transport</keyword>
<dbReference type="OrthoDB" id="9790913at2"/>
<dbReference type="Gene3D" id="1.10.490.10">
    <property type="entry name" value="Globins"/>
    <property type="match status" value="1"/>
</dbReference>
<keyword evidence="4" id="KW-0408">Iron</keyword>
<dbReference type="InterPro" id="IPR001486">
    <property type="entry name" value="Hemoglobin_trunc"/>
</dbReference>
<dbReference type="RefSeq" id="WP_086090135.1">
    <property type="nucleotide sequence ID" value="NZ_CP021112.1"/>
</dbReference>
<dbReference type="Proteomes" id="UP000194137">
    <property type="component" value="Chromosome"/>
</dbReference>
<dbReference type="SUPFAM" id="SSF46458">
    <property type="entry name" value="Globin-like"/>
    <property type="match status" value="1"/>
</dbReference>
<name>A0A1W6ZX74_9HYPH</name>
<evidence type="ECO:0000256" key="2">
    <source>
        <dbReference type="ARBA" id="ARBA00022617"/>
    </source>
</evidence>
<dbReference type="GO" id="GO:0020037">
    <property type="term" value="F:heme binding"/>
    <property type="evidence" value="ECO:0007669"/>
    <property type="project" value="InterPro"/>
</dbReference>
<keyword evidence="3" id="KW-0479">Metal-binding</keyword>
<dbReference type="KEGG" id="psin:CAK95_23550"/>
<proteinExistence type="predicted"/>
<dbReference type="GO" id="GO:0046872">
    <property type="term" value="F:metal ion binding"/>
    <property type="evidence" value="ECO:0007669"/>
    <property type="project" value="UniProtKB-KW"/>
</dbReference>
<reference evidence="5 6" key="1">
    <citation type="submission" date="2017-05" db="EMBL/GenBank/DDBJ databases">
        <title>Full genome sequence of Pseudorhodoplanes sinuspersici.</title>
        <authorList>
            <person name="Dastgheib S.M.M."/>
            <person name="Shavandi M."/>
            <person name="Tirandaz H."/>
        </authorList>
    </citation>
    <scope>NUCLEOTIDE SEQUENCE [LARGE SCALE GENOMIC DNA]</scope>
    <source>
        <strain evidence="5 6">RIPI110</strain>
    </source>
</reference>
<dbReference type="CDD" id="cd00454">
    <property type="entry name" value="TrHb1_N"/>
    <property type="match status" value="1"/>
</dbReference>
<keyword evidence="6" id="KW-1185">Reference proteome</keyword>
<dbReference type="GO" id="GO:0019825">
    <property type="term" value="F:oxygen binding"/>
    <property type="evidence" value="ECO:0007669"/>
    <property type="project" value="InterPro"/>
</dbReference>